<accession>A0A8J2Q8T7</accession>
<proteinExistence type="predicted"/>
<comment type="caution">
    <text evidence="1">The sequence shown here is derived from an EMBL/GenBank/DDBJ whole genome shotgun (WGS) entry which is preliminary data.</text>
</comment>
<organism evidence="1 2">
    <name type="scientific">Cercopithifilaria johnstoni</name>
    <dbReference type="NCBI Taxonomy" id="2874296"/>
    <lineage>
        <taxon>Eukaryota</taxon>
        <taxon>Metazoa</taxon>
        <taxon>Ecdysozoa</taxon>
        <taxon>Nematoda</taxon>
        <taxon>Chromadorea</taxon>
        <taxon>Rhabditida</taxon>
        <taxon>Spirurina</taxon>
        <taxon>Spiruromorpha</taxon>
        <taxon>Filarioidea</taxon>
        <taxon>Onchocercidae</taxon>
        <taxon>Cercopithifilaria</taxon>
    </lineage>
</organism>
<gene>
    <name evidence="1" type="ORF">CJOHNSTONI_LOCUS8489</name>
</gene>
<evidence type="ECO:0000313" key="1">
    <source>
        <dbReference type="EMBL" id="CAG9538818.1"/>
    </source>
</evidence>
<dbReference type="Proteomes" id="UP000746747">
    <property type="component" value="Unassembled WGS sequence"/>
</dbReference>
<keyword evidence="2" id="KW-1185">Reference proteome</keyword>
<dbReference type="EMBL" id="CAKAEH010001708">
    <property type="protein sequence ID" value="CAG9538818.1"/>
    <property type="molecule type" value="Genomic_DNA"/>
</dbReference>
<sequence>MSEDLFLRGFVKPTEVKRMNARERCTLTDILYGIPDKNLHALFAPSNTYPIGYRFSSKGLYEVFEVFNCEKLIRGCGCRDSNYVNYDFDTTECISIVSGCSIRHQNNKRFAIQIFQNGEFQVLSIDEDFYWNLRRKLYLESLINIFIENFDKLLRSVPFDFQFDLPRGCVACNWINQGKRSENVTISHTLLKSFAEGIN</sequence>
<evidence type="ECO:0000313" key="2">
    <source>
        <dbReference type="Proteomes" id="UP000746747"/>
    </source>
</evidence>
<protein>
    <submittedName>
        <fullName evidence="1">Uncharacterized protein</fullName>
    </submittedName>
</protein>
<dbReference type="OrthoDB" id="5855022at2759"/>
<name>A0A8J2Q8T7_9BILA</name>
<reference evidence="1" key="1">
    <citation type="submission" date="2021-09" db="EMBL/GenBank/DDBJ databases">
        <authorList>
            <consortium name="Pathogen Informatics"/>
        </authorList>
    </citation>
    <scope>NUCLEOTIDE SEQUENCE</scope>
</reference>
<dbReference type="AlphaFoldDB" id="A0A8J2Q8T7"/>